<evidence type="ECO:0000256" key="3">
    <source>
        <dbReference type="ARBA" id="ARBA00022723"/>
    </source>
</evidence>
<dbReference type="PANTHER" id="PTHR14738">
    <property type="entry name" value="ZINC FINGER CCCH DOMAIN-CONTAINING PROTEIN 14"/>
    <property type="match status" value="1"/>
</dbReference>
<dbReference type="PaxDb" id="2903-EOD08088"/>
<sequence>MSRARDASASRIFKLSPADFGRMQTAVRERLRERGSSASDEVLPEYVMVMVQNQKTQAQVASELKAFLGSEASPFTEWLWSRLIATADGTPSAKATADKTAAADGAGRRRGGGEGGGAAKQASAARGEGAGGSRRAMESEREQRAREWEEWAEEKRRKERLQRGSAAAAAAAAAAEAESVSNERRKGALARASDPSGNGRAAASGSAGQGGAGGSLFSRLGSSELAASEPLQLAAATDTTGDSLLRLVPGGASRTWVRPGLAPAAAPAQPAAAKPAAAKPAAAKPAAPAPAGKVAAAKAGATKASTKSPRASNGGWNKFVRQA</sequence>
<dbReference type="Gene3D" id="1.20.1390.10">
    <property type="entry name" value="PWI domain"/>
    <property type="match status" value="1"/>
</dbReference>
<comment type="similarity">
    <text evidence="2">Belongs to the ZC3H14 family.</text>
</comment>
<keyword evidence="7" id="KW-0539">Nucleus</keyword>
<dbReference type="PANTHER" id="PTHR14738:SF29">
    <property type="entry name" value="ZINC FINGER CCCH DOMAIN-CONTAINING PROTEIN 14"/>
    <property type="match status" value="1"/>
</dbReference>
<feature type="domain" description="PWI" evidence="9">
    <location>
        <begin position="38"/>
        <end position="85"/>
    </location>
</feature>
<evidence type="ECO:0000256" key="8">
    <source>
        <dbReference type="SAM" id="MobiDB-lite"/>
    </source>
</evidence>
<dbReference type="HOGENOM" id="CLU_861757_0_0_1"/>
<feature type="compositionally biased region" description="Low complexity" evidence="8">
    <location>
        <begin position="196"/>
        <end position="206"/>
    </location>
</feature>
<dbReference type="GO" id="GO:0043488">
    <property type="term" value="P:regulation of mRNA stability"/>
    <property type="evidence" value="ECO:0007669"/>
    <property type="project" value="InterPro"/>
</dbReference>
<evidence type="ECO:0000259" key="9">
    <source>
        <dbReference type="Pfam" id="PF01480"/>
    </source>
</evidence>
<feature type="compositionally biased region" description="Basic and acidic residues" evidence="8">
    <location>
        <begin position="135"/>
        <end position="156"/>
    </location>
</feature>
<evidence type="ECO:0000313" key="10">
    <source>
        <dbReference type="EnsemblProtists" id="EOD08088"/>
    </source>
</evidence>
<dbReference type="KEGG" id="ehx:EMIHUDRAFT_120954"/>
<dbReference type="GO" id="GO:0008143">
    <property type="term" value="F:poly(A) binding"/>
    <property type="evidence" value="ECO:0007669"/>
    <property type="project" value="InterPro"/>
</dbReference>
<organism evidence="10 11">
    <name type="scientific">Emiliania huxleyi (strain CCMP1516)</name>
    <dbReference type="NCBI Taxonomy" id="280463"/>
    <lineage>
        <taxon>Eukaryota</taxon>
        <taxon>Haptista</taxon>
        <taxon>Haptophyta</taxon>
        <taxon>Prymnesiophyceae</taxon>
        <taxon>Isochrysidales</taxon>
        <taxon>Noelaerhabdaceae</taxon>
        <taxon>Emiliania</taxon>
    </lineage>
</organism>
<dbReference type="GO" id="GO:0005737">
    <property type="term" value="C:cytoplasm"/>
    <property type="evidence" value="ECO:0007669"/>
    <property type="project" value="TreeGrafter"/>
</dbReference>
<evidence type="ECO:0000256" key="5">
    <source>
        <dbReference type="ARBA" id="ARBA00022771"/>
    </source>
</evidence>
<protein>
    <recommendedName>
        <fullName evidence="9">PWI domain-containing protein</fullName>
    </recommendedName>
</protein>
<feature type="region of interest" description="Disordered" evidence="8">
    <location>
        <begin position="255"/>
        <end position="323"/>
    </location>
</feature>
<reference evidence="10" key="2">
    <citation type="submission" date="2024-10" db="UniProtKB">
        <authorList>
            <consortium name="EnsemblProtists"/>
        </authorList>
    </citation>
    <scope>IDENTIFICATION</scope>
</reference>
<evidence type="ECO:0000313" key="11">
    <source>
        <dbReference type="Proteomes" id="UP000013827"/>
    </source>
</evidence>
<feature type="compositionally biased region" description="Low complexity" evidence="8">
    <location>
        <begin position="262"/>
        <end position="304"/>
    </location>
</feature>
<dbReference type="AlphaFoldDB" id="A0A0D3IA03"/>
<evidence type="ECO:0000256" key="1">
    <source>
        <dbReference type="ARBA" id="ARBA00004123"/>
    </source>
</evidence>
<evidence type="ECO:0000256" key="2">
    <source>
        <dbReference type="ARBA" id="ARBA00008423"/>
    </source>
</evidence>
<keyword evidence="4" id="KW-0677">Repeat</keyword>
<evidence type="ECO:0000256" key="7">
    <source>
        <dbReference type="ARBA" id="ARBA00023242"/>
    </source>
</evidence>
<feature type="compositionally biased region" description="Polar residues" evidence="8">
    <location>
        <begin position="305"/>
        <end position="315"/>
    </location>
</feature>
<dbReference type="GeneID" id="17254238"/>
<dbReference type="InterPro" id="IPR002483">
    <property type="entry name" value="PWI_dom"/>
</dbReference>
<keyword evidence="3" id="KW-0479">Metal-binding</keyword>
<dbReference type="RefSeq" id="XP_005760517.1">
    <property type="nucleotide sequence ID" value="XM_005760460.1"/>
</dbReference>
<dbReference type="eggNOG" id="KOG3702">
    <property type="taxonomic scope" value="Eukaryota"/>
</dbReference>
<dbReference type="Pfam" id="PF01480">
    <property type="entry name" value="PWI"/>
    <property type="match status" value="1"/>
</dbReference>
<dbReference type="Proteomes" id="UP000013827">
    <property type="component" value="Unassembled WGS sequence"/>
</dbReference>
<keyword evidence="6" id="KW-0862">Zinc</keyword>
<evidence type="ECO:0000256" key="4">
    <source>
        <dbReference type="ARBA" id="ARBA00022737"/>
    </source>
</evidence>
<evidence type="ECO:0000256" key="6">
    <source>
        <dbReference type="ARBA" id="ARBA00022833"/>
    </source>
</evidence>
<comment type="subcellular location">
    <subcellularLocation>
        <location evidence="1">Nucleus</location>
    </subcellularLocation>
</comment>
<feature type="region of interest" description="Disordered" evidence="8">
    <location>
        <begin position="90"/>
        <end position="218"/>
    </location>
</feature>
<keyword evidence="5" id="KW-0863">Zinc-finger</keyword>
<dbReference type="STRING" id="2903.R1BED9"/>
<dbReference type="GO" id="GO:0005634">
    <property type="term" value="C:nucleus"/>
    <property type="evidence" value="ECO:0007669"/>
    <property type="project" value="UniProtKB-SubCell"/>
</dbReference>
<keyword evidence="11" id="KW-1185">Reference proteome</keyword>
<feature type="compositionally biased region" description="Low complexity" evidence="8">
    <location>
        <begin position="92"/>
        <end position="105"/>
    </location>
</feature>
<dbReference type="GO" id="GO:0008270">
    <property type="term" value="F:zinc ion binding"/>
    <property type="evidence" value="ECO:0007669"/>
    <property type="project" value="UniProtKB-KW"/>
</dbReference>
<dbReference type="EnsemblProtists" id="EOD08088">
    <property type="protein sequence ID" value="EOD08088"/>
    <property type="gene ID" value="EMIHUDRAFT_120954"/>
</dbReference>
<feature type="compositionally biased region" description="Low complexity" evidence="8">
    <location>
        <begin position="166"/>
        <end position="178"/>
    </location>
</feature>
<reference evidence="11" key="1">
    <citation type="journal article" date="2013" name="Nature">
        <title>Pan genome of the phytoplankton Emiliania underpins its global distribution.</title>
        <authorList>
            <person name="Read B.A."/>
            <person name="Kegel J."/>
            <person name="Klute M.J."/>
            <person name="Kuo A."/>
            <person name="Lefebvre S.C."/>
            <person name="Maumus F."/>
            <person name="Mayer C."/>
            <person name="Miller J."/>
            <person name="Monier A."/>
            <person name="Salamov A."/>
            <person name="Young J."/>
            <person name="Aguilar M."/>
            <person name="Claverie J.M."/>
            <person name="Frickenhaus S."/>
            <person name="Gonzalez K."/>
            <person name="Herman E.K."/>
            <person name="Lin Y.C."/>
            <person name="Napier J."/>
            <person name="Ogata H."/>
            <person name="Sarno A.F."/>
            <person name="Shmutz J."/>
            <person name="Schroeder D."/>
            <person name="de Vargas C."/>
            <person name="Verret F."/>
            <person name="von Dassow P."/>
            <person name="Valentin K."/>
            <person name="Van de Peer Y."/>
            <person name="Wheeler G."/>
            <person name="Dacks J.B."/>
            <person name="Delwiche C.F."/>
            <person name="Dyhrman S.T."/>
            <person name="Glockner G."/>
            <person name="John U."/>
            <person name="Richards T."/>
            <person name="Worden A.Z."/>
            <person name="Zhang X."/>
            <person name="Grigoriev I.V."/>
            <person name="Allen A.E."/>
            <person name="Bidle K."/>
            <person name="Borodovsky M."/>
            <person name="Bowler C."/>
            <person name="Brownlee C."/>
            <person name="Cock J.M."/>
            <person name="Elias M."/>
            <person name="Gladyshev V.N."/>
            <person name="Groth M."/>
            <person name="Guda C."/>
            <person name="Hadaegh A."/>
            <person name="Iglesias-Rodriguez M.D."/>
            <person name="Jenkins J."/>
            <person name="Jones B.M."/>
            <person name="Lawson T."/>
            <person name="Leese F."/>
            <person name="Lindquist E."/>
            <person name="Lobanov A."/>
            <person name="Lomsadze A."/>
            <person name="Malik S.B."/>
            <person name="Marsh M.E."/>
            <person name="Mackinder L."/>
            <person name="Mock T."/>
            <person name="Mueller-Roeber B."/>
            <person name="Pagarete A."/>
            <person name="Parker M."/>
            <person name="Probert I."/>
            <person name="Quesneville H."/>
            <person name="Raines C."/>
            <person name="Rensing S.A."/>
            <person name="Riano-Pachon D.M."/>
            <person name="Richier S."/>
            <person name="Rokitta S."/>
            <person name="Shiraiwa Y."/>
            <person name="Soanes D.M."/>
            <person name="van der Giezen M."/>
            <person name="Wahlund T.M."/>
            <person name="Williams B."/>
            <person name="Wilson W."/>
            <person name="Wolfe G."/>
            <person name="Wurch L.L."/>
        </authorList>
    </citation>
    <scope>NUCLEOTIDE SEQUENCE</scope>
</reference>
<accession>A0A0D3IA03</accession>
<name>A0A0D3IA03_EMIH1</name>
<dbReference type="InterPro" id="IPR040366">
    <property type="entry name" value="Nab2/ZC3H14"/>
</dbReference>
<proteinExistence type="inferred from homology"/>